<dbReference type="Gene3D" id="2.60.120.620">
    <property type="entry name" value="q2cbj1_9rhob like domain"/>
    <property type="match status" value="1"/>
</dbReference>
<dbReference type="GO" id="GO:0051213">
    <property type="term" value="F:dioxygenase activity"/>
    <property type="evidence" value="ECO:0007669"/>
    <property type="project" value="UniProtKB-KW"/>
</dbReference>
<evidence type="ECO:0000313" key="6">
    <source>
        <dbReference type="Proteomes" id="UP001226084"/>
    </source>
</evidence>
<protein>
    <recommendedName>
        <fullName evidence="4">Prolyl 4-hydroxylase alpha subunit domain-containing protein</fullName>
    </recommendedName>
</protein>
<dbReference type="RefSeq" id="WP_210133028.1">
    <property type="nucleotide sequence ID" value="NZ_JABEXP010000004.1"/>
</dbReference>
<name>A0AAP5EG85_9GAMM</name>
<organism evidence="5 6">
    <name type="scientific">Stenotrophomonas rhizophila</name>
    <dbReference type="NCBI Taxonomy" id="216778"/>
    <lineage>
        <taxon>Bacteria</taxon>
        <taxon>Pseudomonadati</taxon>
        <taxon>Pseudomonadota</taxon>
        <taxon>Gammaproteobacteria</taxon>
        <taxon>Lysobacterales</taxon>
        <taxon>Lysobacteraceae</taxon>
        <taxon>Stenotrophomonas</taxon>
    </lineage>
</organism>
<comment type="cofactor">
    <cofactor evidence="1">
        <name>L-ascorbate</name>
        <dbReference type="ChEBI" id="CHEBI:38290"/>
    </cofactor>
</comment>
<evidence type="ECO:0000313" key="5">
    <source>
        <dbReference type="EMBL" id="MDQ1110268.1"/>
    </source>
</evidence>
<evidence type="ECO:0000256" key="3">
    <source>
        <dbReference type="ARBA" id="ARBA00023002"/>
    </source>
</evidence>
<evidence type="ECO:0000256" key="2">
    <source>
        <dbReference type="ARBA" id="ARBA00022964"/>
    </source>
</evidence>
<sequence length="256" mass="28368">MIEEIDALDASCIEKLARGELLAVRWKKFITEELAETLKYGILTKGFDKYINASSIGKVGLAFYETENDPVRIHEYFDDAAKNIRELRGRCTPYLSPIDLLRCTLDEVWPAGAKIETLYGRKMYVGLSRVVEPGVPMLAHHDIFSKDAPDSFEAQSLRAQLAANVYLSMPLEGGALQIWDTEISVEEFDAMRGGSYGVDPVLLGKPTVEVRPEAGDLLLFNSTCMHAVSPSMDATRLSLSCFVGYRGSASPLSFWS</sequence>
<accession>A0AAP5EG85</accession>
<dbReference type="AlphaFoldDB" id="A0AAP5EG85"/>
<dbReference type="EMBL" id="JAUTAS010000001">
    <property type="protein sequence ID" value="MDQ1110268.1"/>
    <property type="molecule type" value="Genomic_DNA"/>
</dbReference>
<dbReference type="SMART" id="SM00702">
    <property type="entry name" value="P4Hc"/>
    <property type="match status" value="1"/>
</dbReference>
<keyword evidence="3" id="KW-0560">Oxidoreductase</keyword>
<comment type="caution">
    <text evidence="5">The sequence shown here is derived from an EMBL/GenBank/DDBJ whole genome shotgun (WGS) entry which is preliminary data.</text>
</comment>
<gene>
    <name evidence="5" type="ORF">QE424_003427</name>
</gene>
<dbReference type="GO" id="GO:0005506">
    <property type="term" value="F:iron ion binding"/>
    <property type="evidence" value="ECO:0007669"/>
    <property type="project" value="InterPro"/>
</dbReference>
<feature type="domain" description="Prolyl 4-hydroxylase alpha subunit" evidence="4">
    <location>
        <begin position="21"/>
        <end position="244"/>
    </location>
</feature>
<evidence type="ECO:0000256" key="1">
    <source>
        <dbReference type="ARBA" id="ARBA00001961"/>
    </source>
</evidence>
<reference evidence="5" key="1">
    <citation type="submission" date="2023-07" db="EMBL/GenBank/DDBJ databases">
        <title>Functional and genomic diversity of the sorghum phyllosphere microbiome.</title>
        <authorList>
            <person name="Shade A."/>
        </authorList>
    </citation>
    <scope>NUCLEOTIDE SEQUENCE</scope>
    <source>
        <strain evidence="5">SORGH_AS_0457</strain>
    </source>
</reference>
<proteinExistence type="predicted"/>
<keyword evidence="2" id="KW-0223">Dioxygenase</keyword>
<dbReference type="GO" id="GO:0031418">
    <property type="term" value="F:L-ascorbic acid binding"/>
    <property type="evidence" value="ECO:0007669"/>
    <property type="project" value="InterPro"/>
</dbReference>
<dbReference type="InterPro" id="IPR044862">
    <property type="entry name" value="Pro_4_hyd_alph_FE2OG_OXY"/>
</dbReference>
<dbReference type="GO" id="GO:0016705">
    <property type="term" value="F:oxidoreductase activity, acting on paired donors, with incorporation or reduction of molecular oxygen"/>
    <property type="evidence" value="ECO:0007669"/>
    <property type="project" value="InterPro"/>
</dbReference>
<dbReference type="Pfam" id="PF13640">
    <property type="entry name" value="2OG-FeII_Oxy_3"/>
    <property type="match status" value="1"/>
</dbReference>
<dbReference type="InterPro" id="IPR006620">
    <property type="entry name" value="Pro_4_hyd_alph"/>
</dbReference>
<dbReference type="Proteomes" id="UP001226084">
    <property type="component" value="Unassembled WGS sequence"/>
</dbReference>
<evidence type="ECO:0000259" key="4">
    <source>
        <dbReference type="SMART" id="SM00702"/>
    </source>
</evidence>